<accession>A0ABN2VR58</accession>
<keyword evidence="1" id="KW-0812">Transmembrane</keyword>
<dbReference type="Proteomes" id="UP001500016">
    <property type="component" value="Unassembled WGS sequence"/>
</dbReference>
<evidence type="ECO:0000313" key="2">
    <source>
        <dbReference type="EMBL" id="GAA2065486.1"/>
    </source>
</evidence>
<evidence type="ECO:0000313" key="3">
    <source>
        <dbReference type="Proteomes" id="UP001500016"/>
    </source>
</evidence>
<dbReference type="EMBL" id="BAAAPE010000002">
    <property type="protein sequence ID" value="GAA2065486.1"/>
    <property type="molecule type" value="Genomic_DNA"/>
</dbReference>
<sequence length="62" mass="6215">MRSLLWLVLSLAVIGNVFVGVAVSDGPTQVVLSSVSGLCVLGCGIGLYATRDRSGGSDYGAG</sequence>
<feature type="transmembrane region" description="Helical" evidence="1">
    <location>
        <begin position="30"/>
        <end position="49"/>
    </location>
</feature>
<gene>
    <name evidence="2" type="ORF">GCM10009801_10870</name>
</gene>
<evidence type="ECO:0000256" key="1">
    <source>
        <dbReference type="SAM" id="Phobius"/>
    </source>
</evidence>
<protein>
    <submittedName>
        <fullName evidence="2">Uncharacterized protein</fullName>
    </submittedName>
</protein>
<reference evidence="2 3" key="1">
    <citation type="journal article" date="2019" name="Int. J. Syst. Evol. Microbiol.">
        <title>The Global Catalogue of Microorganisms (GCM) 10K type strain sequencing project: providing services to taxonomists for standard genome sequencing and annotation.</title>
        <authorList>
            <consortium name="The Broad Institute Genomics Platform"/>
            <consortium name="The Broad Institute Genome Sequencing Center for Infectious Disease"/>
            <person name="Wu L."/>
            <person name="Ma J."/>
        </authorList>
    </citation>
    <scope>NUCLEOTIDE SEQUENCE [LARGE SCALE GENOMIC DNA]</scope>
    <source>
        <strain evidence="2 3">JCM 15478</strain>
    </source>
</reference>
<proteinExistence type="predicted"/>
<dbReference type="RefSeq" id="WP_344524571.1">
    <property type="nucleotide sequence ID" value="NZ_BAAAPE010000002.1"/>
</dbReference>
<name>A0ABN2VR58_9ACTN</name>
<keyword evidence="3" id="KW-1185">Reference proteome</keyword>
<keyword evidence="1" id="KW-1133">Transmembrane helix</keyword>
<keyword evidence="1" id="KW-0472">Membrane</keyword>
<organism evidence="2 3">
    <name type="scientific">Streptomyces albiaxialis</name>
    <dbReference type="NCBI Taxonomy" id="329523"/>
    <lineage>
        <taxon>Bacteria</taxon>
        <taxon>Bacillati</taxon>
        <taxon>Actinomycetota</taxon>
        <taxon>Actinomycetes</taxon>
        <taxon>Kitasatosporales</taxon>
        <taxon>Streptomycetaceae</taxon>
        <taxon>Streptomyces</taxon>
    </lineage>
</organism>
<comment type="caution">
    <text evidence="2">The sequence shown here is derived from an EMBL/GenBank/DDBJ whole genome shotgun (WGS) entry which is preliminary data.</text>
</comment>